<sequence>MEPLSFKGKLSTNCKKHSFLWPLSCQLGLRNRAEDQTKFTNKNLIADIIAHFRQNPALLGDVLYEKLCIPGMDSIAQAGDVGEPNPANEASAVNRGSKRGEAGSSNAQGTKKMKKSSDKDIEDDLAEEEEKGSTATGVLKTLLLSKMPVAPPASHVRLGNTMTKGAEGKGKATVDDSSSTSSRASSVSKAEQDRDLEISDNRTVRANQAVENSGSYTIMKTIREPYMSVNLVLVDRNLNKLQESAYEVGLSMEKVKIYSHSEPGQGGRRFAVKYSEILPELVATSSPTKERGGRFMRPGIVQPDRLMYLGPVESFQSMNPLPIVPRADFCDVTKLGDDVWVADIFQEIDNKSSSTKVKNTLQAENKQDAEKSGIDEDVVKYIQNDIMQLPTGSEEHRIFTSRAETAHAALIRYKRFEENLAKLPDAWSAGKEGSFKISKDDPQFPGVTFTEGDLHQIFHFKPANHSKNKRRFSKRTRERHPKTIGAWFKDPDGAMNDIYGTMKLSEFDAELQQLDIAKDAEVDKKKRERKRLFKVERSDHSGEESKSSHRRGKGSSKGKQKRAKASPSGSSSEESSSEEEKRPRKKTKHAKVSSSKASMSKAS</sequence>
<organism evidence="2 3">
    <name type="scientific">Armillaria tabescens</name>
    <name type="common">Ringless honey mushroom</name>
    <name type="synonym">Agaricus tabescens</name>
    <dbReference type="NCBI Taxonomy" id="1929756"/>
    <lineage>
        <taxon>Eukaryota</taxon>
        <taxon>Fungi</taxon>
        <taxon>Dikarya</taxon>
        <taxon>Basidiomycota</taxon>
        <taxon>Agaricomycotina</taxon>
        <taxon>Agaricomycetes</taxon>
        <taxon>Agaricomycetidae</taxon>
        <taxon>Agaricales</taxon>
        <taxon>Marasmiineae</taxon>
        <taxon>Physalacriaceae</taxon>
        <taxon>Desarmillaria</taxon>
    </lineage>
</organism>
<feature type="region of interest" description="Disordered" evidence="1">
    <location>
        <begin position="464"/>
        <end position="491"/>
    </location>
</feature>
<evidence type="ECO:0000313" key="2">
    <source>
        <dbReference type="EMBL" id="KAK0454236.1"/>
    </source>
</evidence>
<evidence type="ECO:0000313" key="3">
    <source>
        <dbReference type="Proteomes" id="UP001175211"/>
    </source>
</evidence>
<reference evidence="2" key="1">
    <citation type="submission" date="2023-06" db="EMBL/GenBank/DDBJ databases">
        <authorList>
            <consortium name="Lawrence Berkeley National Laboratory"/>
            <person name="Ahrendt S."/>
            <person name="Sahu N."/>
            <person name="Indic B."/>
            <person name="Wong-Bajracharya J."/>
            <person name="Merenyi Z."/>
            <person name="Ke H.-M."/>
            <person name="Monk M."/>
            <person name="Kocsube S."/>
            <person name="Drula E."/>
            <person name="Lipzen A."/>
            <person name="Balint B."/>
            <person name="Henrissat B."/>
            <person name="Andreopoulos B."/>
            <person name="Martin F.M."/>
            <person name="Harder C.B."/>
            <person name="Rigling D."/>
            <person name="Ford K.L."/>
            <person name="Foster G.D."/>
            <person name="Pangilinan J."/>
            <person name="Papanicolaou A."/>
            <person name="Barry K."/>
            <person name="LaButti K."/>
            <person name="Viragh M."/>
            <person name="Koriabine M."/>
            <person name="Yan M."/>
            <person name="Riley R."/>
            <person name="Champramary S."/>
            <person name="Plett K.L."/>
            <person name="Tsai I.J."/>
            <person name="Slot J."/>
            <person name="Sipos G."/>
            <person name="Plett J."/>
            <person name="Nagy L.G."/>
            <person name="Grigoriev I.V."/>
        </authorList>
    </citation>
    <scope>NUCLEOTIDE SEQUENCE</scope>
    <source>
        <strain evidence="2">CCBAS 213</strain>
    </source>
</reference>
<dbReference type="GeneID" id="85364392"/>
<dbReference type="RefSeq" id="XP_060328624.1">
    <property type="nucleotide sequence ID" value="XM_060480844.1"/>
</dbReference>
<feature type="compositionally biased region" description="Low complexity" evidence="1">
    <location>
        <begin position="565"/>
        <end position="574"/>
    </location>
</feature>
<feature type="compositionally biased region" description="Low complexity" evidence="1">
    <location>
        <begin position="592"/>
        <end position="603"/>
    </location>
</feature>
<feature type="compositionally biased region" description="Basic residues" evidence="1">
    <location>
        <begin position="548"/>
        <end position="564"/>
    </location>
</feature>
<gene>
    <name evidence="2" type="ORF">EV420DRAFT_1765801</name>
</gene>
<evidence type="ECO:0000256" key="1">
    <source>
        <dbReference type="SAM" id="MobiDB-lite"/>
    </source>
</evidence>
<feature type="compositionally biased region" description="Acidic residues" evidence="1">
    <location>
        <begin position="120"/>
        <end position="130"/>
    </location>
</feature>
<dbReference type="AlphaFoldDB" id="A0AA39K444"/>
<feature type="region of interest" description="Disordered" evidence="1">
    <location>
        <begin position="152"/>
        <end position="206"/>
    </location>
</feature>
<feature type="compositionally biased region" description="Basic and acidic residues" evidence="1">
    <location>
        <begin position="533"/>
        <end position="547"/>
    </location>
</feature>
<feature type="region of interest" description="Disordered" evidence="1">
    <location>
        <begin position="79"/>
        <end position="133"/>
    </location>
</feature>
<proteinExistence type="predicted"/>
<dbReference type="EMBL" id="JAUEPS010000027">
    <property type="protein sequence ID" value="KAK0454236.1"/>
    <property type="molecule type" value="Genomic_DNA"/>
</dbReference>
<comment type="caution">
    <text evidence="2">The sequence shown here is derived from an EMBL/GenBank/DDBJ whole genome shotgun (WGS) entry which is preliminary data.</text>
</comment>
<name>A0AA39K444_ARMTA</name>
<protein>
    <submittedName>
        <fullName evidence="2">Uncharacterized protein</fullName>
    </submittedName>
</protein>
<keyword evidence="3" id="KW-1185">Reference proteome</keyword>
<feature type="region of interest" description="Disordered" evidence="1">
    <location>
        <begin position="523"/>
        <end position="603"/>
    </location>
</feature>
<feature type="compositionally biased region" description="Low complexity" evidence="1">
    <location>
        <begin position="175"/>
        <end position="188"/>
    </location>
</feature>
<accession>A0AA39K444</accession>
<feature type="compositionally biased region" description="Basic residues" evidence="1">
    <location>
        <begin position="464"/>
        <end position="482"/>
    </location>
</feature>
<feature type="compositionally biased region" description="Basic and acidic residues" evidence="1">
    <location>
        <begin position="190"/>
        <end position="203"/>
    </location>
</feature>
<dbReference type="Proteomes" id="UP001175211">
    <property type="component" value="Unassembled WGS sequence"/>
</dbReference>